<comment type="similarity">
    <text evidence="2">Belongs to the CitM (TC 2.A.11) transporter family.</text>
</comment>
<comment type="caution">
    <text evidence="10">The sequence shown here is derived from an EMBL/GenBank/DDBJ whole genome shotgun (WGS) entry which is preliminary data.</text>
</comment>
<name>A0A3P1C2P7_9BACT</name>
<evidence type="ECO:0000259" key="9">
    <source>
        <dbReference type="Pfam" id="PF03600"/>
    </source>
</evidence>
<evidence type="ECO:0000256" key="6">
    <source>
        <dbReference type="ARBA" id="ARBA00022989"/>
    </source>
</evidence>
<feature type="transmembrane region" description="Helical" evidence="8">
    <location>
        <begin position="355"/>
        <end position="381"/>
    </location>
</feature>
<dbReference type="OrthoDB" id="9774335at2"/>
<evidence type="ECO:0000256" key="4">
    <source>
        <dbReference type="ARBA" id="ARBA00022475"/>
    </source>
</evidence>
<evidence type="ECO:0000313" key="10">
    <source>
        <dbReference type="EMBL" id="RRB07074.1"/>
    </source>
</evidence>
<keyword evidence="11" id="KW-1185">Reference proteome</keyword>
<dbReference type="GO" id="GO:0015105">
    <property type="term" value="F:arsenite transmembrane transporter activity"/>
    <property type="evidence" value="ECO:0007669"/>
    <property type="project" value="InterPro"/>
</dbReference>
<keyword evidence="6 8" id="KW-1133">Transmembrane helix</keyword>
<sequence length="419" mass="44498">MSSVFIWFITILSIAGVIIRPFNRPEFTWAAGGAIVMLALGLITPAESLSGIVKGTDVYLFLTGMMLLAETAREEGLFDWLAAHASQRAHGSASRLFGLIYLVGVVVTTFLSNDATAVVLTPAVAAAVKTAKVKNSLPYLFICAFIANAASFVLPISNPANLVIYGRYMPPLWVWLAQYTLPSVVSIVTTFVILRFTQRDALRESVAQDIAIPALSPGGRVAIIGIVATGLILLGASALDEPLGLPTAITGIVTSALVLIRARKKPWVVIKDVSWAVLPLVAGLFVLVEGLAKTGVIQELTTLLRTSTARSVSETTWLSGVGVAIACNLVNNLPAGLIAGTVVQAGQVPEMIKSAILIGIDLGPNLSVTGSLATILWLVALRREGQSVSAWEFLKLGAVVMTIPLLCTLGAIWLYYRYF</sequence>
<dbReference type="CDD" id="cd01118">
    <property type="entry name" value="ArsB_permease"/>
    <property type="match status" value="1"/>
</dbReference>
<evidence type="ECO:0000256" key="5">
    <source>
        <dbReference type="ARBA" id="ARBA00022692"/>
    </source>
</evidence>
<evidence type="ECO:0000256" key="2">
    <source>
        <dbReference type="ARBA" id="ARBA00009843"/>
    </source>
</evidence>
<feature type="transmembrane region" description="Helical" evidence="8">
    <location>
        <begin position="99"/>
        <end position="125"/>
    </location>
</feature>
<dbReference type="Pfam" id="PF03600">
    <property type="entry name" value="CitMHS"/>
    <property type="match status" value="1"/>
</dbReference>
<dbReference type="PANTHER" id="PTHR43302:SF5">
    <property type="entry name" value="TRANSPORTER ARSB-RELATED"/>
    <property type="match status" value="1"/>
</dbReference>
<organism evidence="10 11">
    <name type="scientific">Larkinella rosea</name>
    <dbReference type="NCBI Taxonomy" id="2025312"/>
    <lineage>
        <taxon>Bacteria</taxon>
        <taxon>Pseudomonadati</taxon>
        <taxon>Bacteroidota</taxon>
        <taxon>Cytophagia</taxon>
        <taxon>Cytophagales</taxon>
        <taxon>Spirosomataceae</taxon>
        <taxon>Larkinella</taxon>
    </lineage>
</organism>
<keyword evidence="3" id="KW-0813">Transport</keyword>
<keyword evidence="5 8" id="KW-0812">Transmembrane</keyword>
<evidence type="ECO:0000256" key="7">
    <source>
        <dbReference type="ARBA" id="ARBA00023136"/>
    </source>
</evidence>
<feature type="transmembrane region" description="Helical" evidence="8">
    <location>
        <begin position="176"/>
        <end position="197"/>
    </location>
</feature>
<dbReference type="PANTHER" id="PTHR43302">
    <property type="entry name" value="TRANSPORTER ARSB-RELATED"/>
    <property type="match status" value="1"/>
</dbReference>
<dbReference type="AlphaFoldDB" id="A0A3P1C2P7"/>
<proteinExistence type="inferred from homology"/>
<dbReference type="PRINTS" id="PR00758">
    <property type="entry name" value="ARSENICPUMP"/>
</dbReference>
<dbReference type="Proteomes" id="UP000271925">
    <property type="component" value="Unassembled WGS sequence"/>
</dbReference>
<feature type="transmembrane region" description="Helical" evidence="8">
    <location>
        <begin position="218"/>
        <end position="237"/>
    </location>
</feature>
<protein>
    <submittedName>
        <fullName evidence="10">Arsenic transporter</fullName>
    </submittedName>
</protein>
<reference evidence="10 11" key="1">
    <citation type="submission" date="2018-11" db="EMBL/GenBank/DDBJ databases">
        <authorList>
            <person name="Zhou Z."/>
            <person name="Wang G."/>
        </authorList>
    </citation>
    <scope>NUCLEOTIDE SEQUENCE [LARGE SCALE GENOMIC DNA]</scope>
    <source>
        <strain evidence="10 11">KCTC52004</strain>
    </source>
</reference>
<evidence type="ECO:0000256" key="1">
    <source>
        <dbReference type="ARBA" id="ARBA00004651"/>
    </source>
</evidence>
<evidence type="ECO:0000256" key="3">
    <source>
        <dbReference type="ARBA" id="ARBA00022448"/>
    </source>
</evidence>
<accession>A0A3P1C2P7</accession>
<comment type="subcellular location">
    <subcellularLocation>
        <location evidence="1">Cell membrane</location>
        <topology evidence="1">Multi-pass membrane protein</topology>
    </subcellularLocation>
</comment>
<keyword evidence="7 8" id="KW-0472">Membrane</keyword>
<dbReference type="RefSeq" id="WP_124871335.1">
    <property type="nucleotide sequence ID" value="NZ_RQJO01000007.1"/>
</dbReference>
<dbReference type="InterPro" id="IPR004680">
    <property type="entry name" value="Cit_transptr-like_dom"/>
</dbReference>
<keyword evidence="4" id="KW-1003">Cell membrane</keyword>
<feature type="transmembrane region" description="Helical" evidence="8">
    <location>
        <begin position="29"/>
        <end position="46"/>
    </location>
</feature>
<dbReference type="GO" id="GO:0005886">
    <property type="term" value="C:plasma membrane"/>
    <property type="evidence" value="ECO:0007669"/>
    <property type="project" value="UniProtKB-SubCell"/>
</dbReference>
<feature type="transmembrane region" description="Helical" evidence="8">
    <location>
        <begin position="137"/>
        <end position="156"/>
    </location>
</feature>
<gene>
    <name evidence="10" type="ORF">EHT25_04635</name>
</gene>
<feature type="transmembrane region" description="Helical" evidence="8">
    <location>
        <begin position="243"/>
        <end position="262"/>
    </location>
</feature>
<feature type="transmembrane region" description="Helical" evidence="8">
    <location>
        <begin position="6"/>
        <end position="22"/>
    </location>
</feature>
<feature type="domain" description="Citrate transporter-like" evidence="9">
    <location>
        <begin position="28"/>
        <end position="344"/>
    </location>
</feature>
<dbReference type="InterPro" id="IPR000802">
    <property type="entry name" value="Arsenical_pump_ArsB"/>
</dbReference>
<evidence type="ECO:0000256" key="8">
    <source>
        <dbReference type="SAM" id="Phobius"/>
    </source>
</evidence>
<feature type="transmembrane region" description="Helical" evidence="8">
    <location>
        <begin position="274"/>
        <end position="297"/>
    </location>
</feature>
<feature type="transmembrane region" description="Helical" evidence="8">
    <location>
        <begin position="317"/>
        <end position="343"/>
    </location>
</feature>
<evidence type="ECO:0000313" key="11">
    <source>
        <dbReference type="Proteomes" id="UP000271925"/>
    </source>
</evidence>
<dbReference type="EMBL" id="RQJO01000007">
    <property type="protein sequence ID" value="RRB07074.1"/>
    <property type="molecule type" value="Genomic_DNA"/>
</dbReference>
<feature type="transmembrane region" description="Helical" evidence="8">
    <location>
        <begin position="393"/>
        <end position="416"/>
    </location>
</feature>